<evidence type="ECO:0000313" key="3">
    <source>
        <dbReference type="Proteomes" id="UP000541558"/>
    </source>
</evidence>
<dbReference type="Gene3D" id="2.40.50.40">
    <property type="match status" value="1"/>
</dbReference>
<gene>
    <name evidence="2" type="ORF">D9611_006260</name>
</gene>
<dbReference type="Proteomes" id="UP000541558">
    <property type="component" value="Unassembled WGS sequence"/>
</dbReference>
<evidence type="ECO:0000259" key="1">
    <source>
        <dbReference type="PROSITE" id="PS50013"/>
    </source>
</evidence>
<dbReference type="SUPFAM" id="SSF54160">
    <property type="entry name" value="Chromo domain-like"/>
    <property type="match status" value="1"/>
</dbReference>
<dbReference type="InterPro" id="IPR016197">
    <property type="entry name" value="Chromo-like_dom_sf"/>
</dbReference>
<comment type="caution">
    <text evidence="2">The sequence shown here is derived from an EMBL/GenBank/DDBJ whole genome shotgun (WGS) entry which is preliminary data.</text>
</comment>
<dbReference type="OrthoDB" id="3023437at2759"/>
<protein>
    <recommendedName>
        <fullName evidence="1">Chromo domain-containing protein</fullName>
    </recommendedName>
</protein>
<dbReference type="InterPro" id="IPR000953">
    <property type="entry name" value="Chromo/chromo_shadow_dom"/>
</dbReference>
<accession>A0A8H5FGC1</accession>
<reference evidence="2 3" key="1">
    <citation type="journal article" date="2020" name="ISME J.">
        <title>Uncovering the hidden diversity of litter-decomposition mechanisms in mushroom-forming fungi.</title>
        <authorList>
            <person name="Floudas D."/>
            <person name="Bentzer J."/>
            <person name="Ahren D."/>
            <person name="Johansson T."/>
            <person name="Persson P."/>
            <person name="Tunlid A."/>
        </authorList>
    </citation>
    <scope>NUCLEOTIDE SEQUENCE [LARGE SCALE GENOMIC DNA]</scope>
    <source>
        <strain evidence="2 3">CBS 175.51</strain>
    </source>
</reference>
<organism evidence="2 3">
    <name type="scientific">Ephemerocybe angulata</name>
    <dbReference type="NCBI Taxonomy" id="980116"/>
    <lineage>
        <taxon>Eukaryota</taxon>
        <taxon>Fungi</taxon>
        <taxon>Dikarya</taxon>
        <taxon>Basidiomycota</taxon>
        <taxon>Agaricomycotina</taxon>
        <taxon>Agaricomycetes</taxon>
        <taxon>Agaricomycetidae</taxon>
        <taxon>Agaricales</taxon>
        <taxon>Agaricineae</taxon>
        <taxon>Psathyrellaceae</taxon>
        <taxon>Ephemerocybe</taxon>
    </lineage>
</organism>
<dbReference type="GO" id="GO:0006338">
    <property type="term" value="P:chromatin remodeling"/>
    <property type="evidence" value="ECO:0007669"/>
    <property type="project" value="UniProtKB-ARBA"/>
</dbReference>
<dbReference type="SMART" id="SM00298">
    <property type="entry name" value="CHROMO"/>
    <property type="match status" value="1"/>
</dbReference>
<feature type="domain" description="Chromo" evidence="1">
    <location>
        <begin position="597"/>
        <end position="654"/>
    </location>
</feature>
<evidence type="ECO:0000313" key="2">
    <source>
        <dbReference type="EMBL" id="KAF5336190.1"/>
    </source>
</evidence>
<dbReference type="AlphaFoldDB" id="A0A8H5FGC1"/>
<name>A0A8H5FGC1_9AGAR</name>
<dbReference type="EMBL" id="JAACJK010000059">
    <property type="protein sequence ID" value="KAF5336190.1"/>
    <property type="molecule type" value="Genomic_DNA"/>
</dbReference>
<keyword evidence="3" id="KW-1185">Reference proteome</keyword>
<dbReference type="Pfam" id="PF00385">
    <property type="entry name" value="Chromo"/>
    <property type="match status" value="1"/>
</dbReference>
<dbReference type="CDD" id="cd00024">
    <property type="entry name" value="CD_CSD"/>
    <property type="match status" value="1"/>
</dbReference>
<dbReference type="PROSITE" id="PS50013">
    <property type="entry name" value="CHROMO_2"/>
    <property type="match status" value="1"/>
</dbReference>
<sequence>MAATHNEETDTYDAAPIPGMVKMVPGIPMVYRVRQSGEPSETPKTYTNCCVQTLASLQHYSDYDKIEASAMAILKLTYGSPKEGIPRISSFDFKHNDRTQAAGQTTSKDGSFSIATTVMKGEGQGSGLPAQQVNSTEAKQHLSTLLRELNTLASLIMPKCMSKFEWEMIKWHIQFNNVVQTGPHPAGPTSVQLNISSFRVALEEALGKQGKWHPDPQDTITCPTFLALQLTGDPSAFAVSRGGQYLRENEPLIMAEFRGNNVHTGDAPRESWEDFINRMVEMYGDQWDEVGEANRHIYVGYQADQIASRTGGQNFGPHDPLENYHAEQTHRSRALNITQDGVTALGGLIPHAQHVATELVMQLWNGLQACNIDMDWDVQDLMEKMSITVDDKCMALRPLAFHPVRDKQHCKQMQGHWTWYLDLCHSMNIHIPRHQFKEWQRTIGSQPHDPSRDALKLAFCMANDTCDQPPVEEFDVDTMEILEICDRISSNDDVYYKLKVRGNNDLIYVPREFLLSEPVQAQPGKQPRGNSSIEIAGGARSAEVAVGTLSTQIPEKRPFKRMCRQRNYSVTSDAMVDVQANTTDGEEGPDKEEGPTYTVKKIKDCKEKQGITHYLIEWEEEGPDTWEPESNLQECAEALKEYQDREMVEAMESSSNDTSGLSYGTLLFGDKAYPTKLDKLLDVLNISKLTCEVQRIEALVSAGPQSLKKLKGLSIFQVFQDRIQDNSNAAVLHDQEAIASSEQEMQVSVRMLQHVSRLSIQSAKLHEDMASIALASYMTHWQFGRTLAFLYQWSTQHGPALVRRTSSQFQDLGYDKFVSSCPEIQPIADIFRHFLWFYWATRVQSRPQSAPPSNIGLKPANPFALPRNLYGLQQNTTGEIDITKQYAFATSSPGMTLTALKRLSEPKFAEEIFGAAESALIKVLKFELLAPHLKAIDQRLMENDNYRCSNTLEDVLNHITTRGAILHAIAQAVGTDAIFASQSICDIALSPTFIHNTAVTNLRNYANFLLGNNGILKVFSQWLVKNLNPEITSVAKSLGTTITKFILQLINGLQLTGGKSQKSNLAKNRAPILGPVTPSQLVPHHPHHLPNYSFLALIIREALSTKPVEECLARVLKGKHPTLSSHIRFNPDQTNPIRKSNIGAGLLRQHIPGIKLTSRHGLSSLALWQTTGQGWGTKQWLDSLAPEGFFSRVSNVMIHKFQKGDEAGMNISDAGIYGQFSIDLGIQLVDCTQEEKAKNIADKVGSCFTVILSPQPVQVDSTWTAQSLLIDQ</sequence>
<dbReference type="InterPro" id="IPR023780">
    <property type="entry name" value="Chromo_domain"/>
</dbReference>
<proteinExistence type="predicted"/>